<dbReference type="Gramene" id="Pp3c18_7680V3.2">
    <property type="protein sequence ID" value="Pp3c18_7680V3.2"/>
    <property type="gene ID" value="Pp3c18_7680"/>
</dbReference>
<dbReference type="SUPFAM" id="SSF49785">
    <property type="entry name" value="Galactose-binding domain-like"/>
    <property type="match status" value="4"/>
</dbReference>
<dbReference type="GO" id="GO:0031176">
    <property type="term" value="F:endo-1,4-beta-xylanase activity"/>
    <property type="evidence" value="ECO:0000318"/>
    <property type="project" value="GO_Central"/>
</dbReference>
<dbReference type="Gene3D" id="2.60.120.260">
    <property type="entry name" value="Galactose-binding domain-like"/>
    <property type="match status" value="4"/>
</dbReference>
<dbReference type="KEGG" id="ppp:112294935"/>
<dbReference type="EMBL" id="ABEU02000018">
    <property type="protein sequence ID" value="PNR34951.1"/>
    <property type="molecule type" value="Genomic_DNA"/>
</dbReference>
<accession>A0A2K1J0A4</accession>
<reference evidence="8 10" key="1">
    <citation type="journal article" date="2008" name="Science">
        <title>The Physcomitrella genome reveals evolutionary insights into the conquest of land by plants.</title>
        <authorList>
            <person name="Rensing S."/>
            <person name="Lang D."/>
            <person name="Zimmer A."/>
            <person name="Terry A."/>
            <person name="Salamov A."/>
            <person name="Shapiro H."/>
            <person name="Nishiyama T."/>
            <person name="Perroud P.-F."/>
            <person name="Lindquist E."/>
            <person name="Kamisugi Y."/>
            <person name="Tanahashi T."/>
            <person name="Sakakibara K."/>
            <person name="Fujita T."/>
            <person name="Oishi K."/>
            <person name="Shin-I T."/>
            <person name="Kuroki Y."/>
            <person name="Toyoda A."/>
            <person name="Suzuki Y."/>
            <person name="Hashimoto A."/>
            <person name="Yamaguchi K."/>
            <person name="Sugano A."/>
            <person name="Kohara Y."/>
            <person name="Fujiyama A."/>
            <person name="Anterola A."/>
            <person name="Aoki S."/>
            <person name="Ashton N."/>
            <person name="Barbazuk W.B."/>
            <person name="Barker E."/>
            <person name="Bennetzen J."/>
            <person name="Bezanilla M."/>
            <person name="Blankenship R."/>
            <person name="Cho S.H."/>
            <person name="Dutcher S."/>
            <person name="Estelle M."/>
            <person name="Fawcett J.A."/>
            <person name="Gundlach H."/>
            <person name="Hanada K."/>
            <person name="Heyl A."/>
            <person name="Hicks K.A."/>
            <person name="Hugh J."/>
            <person name="Lohr M."/>
            <person name="Mayer K."/>
            <person name="Melkozernov A."/>
            <person name="Murata T."/>
            <person name="Nelson D."/>
            <person name="Pils B."/>
            <person name="Prigge M."/>
            <person name="Reiss B."/>
            <person name="Renner T."/>
            <person name="Rombauts S."/>
            <person name="Rushton P."/>
            <person name="Sanderfoot A."/>
            <person name="Schween G."/>
            <person name="Shiu S.-H."/>
            <person name="Stueber K."/>
            <person name="Theodoulou F.L."/>
            <person name="Tu H."/>
            <person name="Van de Peer Y."/>
            <person name="Verrier P.J."/>
            <person name="Waters E."/>
            <person name="Wood A."/>
            <person name="Yang L."/>
            <person name="Cove D."/>
            <person name="Cuming A."/>
            <person name="Hasebe M."/>
            <person name="Lucas S."/>
            <person name="Mishler D.B."/>
            <person name="Reski R."/>
            <person name="Grigoriev I."/>
            <person name="Quatrano R.S."/>
            <person name="Boore J.L."/>
        </authorList>
    </citation>
    <scope>NUCLEOTIDE SEQUENCE [LARGE SCALE GENOMIC DNA]</scope>
    <source>
        <strain evidence="9 10">cv. Gransden 2004</strain>
    </source>
</reference>
<evidence type="ECO:0000256" key="5">
    <source>
        <dbReference type="ARBA" id="ARBA00023277"/>
    </source>
</evidence>
<dbReference type="InterPro" id="IPR044846">
    <property type="entry name" value="GH10"/>
</dbReference>
<dbReference type="Pfam" id="PF02018">
    <property type="entry name" value="CBM_4_9"/>
    <property type="match status" value="4"/>
</dbReference>
<evidence type="ECO:0000256" key="2">
    <source>
        <dbReference type="ARBA" id="ARBA00022651"/>
    </source>
</evidence>
<dbReference type="InterPro" id="IPR008979">
    <property type="entry name" value="Galactose-bd-like_sf"/>
</dbReference>
<dbReference type="SMART" id="SM00633">
    <property type="entry name" value="Glyco_10"/>
    <property type="match status" value="1"/>
</dbReference>
<dbReference type="PROSITE" id="PS51760">
    <property type="entry name" value="GH10_2"/>
    <property type="match status" value="1"/>
</dbReference>
<keyword evidence="6" id="KW-0624">Polysaccharide degradation</keyword>
<keyword evidence="10" id="KW-1185">Reference proteome</keyword>
<dbReference type="EnsemblPlants" id="Pp3c18_7680V3.1">
    <property type="protein sequence ID" value="Pp3c18_7680V3.1"/>
    <property type="gene ID" value="Pp3c18_7680"/>
</dbReference>
<evidence type="ECO:0000256" key="4">
    <source>
        <dbReference type="ARBA" id="ARBA00022801"/>
    </source>
</evidence>
<evidence type="ECO:0000256" key="1">
    <source>
        <dbReference type="ARBA" id="ARBA00007495"/>
    </source>
</evidence>
<reference evidence="8 10" key="2">
    <citation type="journal article" date="2018" name="Plant J.">
        <title>The Physcomitrella patens chromosome-scale assembly reveals moss genome structure and evolution.</title>
        <authorList>
            <person name="Lang D."/>
            <person name="Ullrich K.K."/>
            <person name="Murat F."/>
            <person name="Fuchs J."/>
            <person name="Jenkins J."/>
            <person name="Haas F.B."/>
            <person name="Piednoel M."/>
            <person name="Gundlach H."/>
            <person name="Van Bel M."/>
            <person name="Meyberg R."/>
            <person name="Vives C."/>
            <person name="Morata J."/>
            <person name="Symeonidi A."/>
            <person name="Hiss M."/>
            <person name="Muchero W."/>
            <person name="Kamisugi Y."/>
            <person name="Saleh O."/>
            <person name="Blanc G."/>
            <person name="Decker E.L."/>
            <person name="van Gessel N."/>
            <person name="Grimwood J."/>
            <person name="Hayes R.D."/>
            <person name="Graham S.W."/>
            <person name="Gunter L.E."/>
            <person name="McDaniel S.F."/>
            <person name="Hoernstein S.N.W."/>
            <person name="Larsson A."/>
            <person name="Li F.W."/>
            <person name="Perroud P.F."/>
            <person name="Phillips J."/>
            <person name="Ranjan P."/>
            <person name="Rokshar D.S."/>
            <person name="Rothfels C.J."/>
            <person name="Schneider L."/>
            <person name="Shu S."/>
            <person name="Stevenson D.W."/>
            <person name="Thummler F."/>
            <person name="Tillich M."/>
            <person name="Villarreal Aguilar J.C."/>
            <person name="Widiez T."/>
            <person name="Wong G.K."/>
            <person name="Wymore A."/>
            <person name="Zhang Y."/>
            <person name="Zimmer A.D."/>
            <person name="Quatrano R.S."/>
            <person name="Mayer K.F.X."/>
            <person name="Goodstein D."/>
            <person name="Casacuberta J.M."/>
            <person name="Vandepoele K."/>
            <person name="Reski R."/>
            <person name="Cuming A.C."/>
            <person name="Tuskan G.A."/>
            <person name="Maumus F."/>
            <person name="Salse J."/>
            <person name="Schmutz J."/>
            <person name="Rensing S.A."/>
        </authorList>
    </citation>
    <scope>NUCLEOTIDE SEQUENCE [LARGE SCALE GENOMIC DNA]</scope>
    <source>
        <strain evidence="9 10">cv. Gransden 2004</strain>
    </source>
</reference>
<name>A0A2K1J0A4_PHYPA</name>
<protein>
    <recommendedName>
        <fullName evidence="7">GH10 domain-containing protein</fullName>
    </recommendedName>
</protein>
<dbReference type="STRING" id="3218.A0A2K1J0A4"/>
<organism evidence="8">
    <name type="scientific">Physcomitrium patens</name>
    <name type="common">Spreading-leaved earth moss</name>
    <name type="synonym">Physcomitrella patens</name>
    <dbReference type="NCBI Taxonomy" id="3218"/>
    <lineage>
        <taxon>Eukaryota</taxon>
        <taxon>Viridiplantae</taxon>
        <taxon>Streptophyta</taxon>
        <taxon>Embryophyta</taxon>
        <taxon>Bryophyta</taxon>
        <taxon>Bryophytina</taxon>
        <taxon>Bryopsida</taxon>
        <taxon>Funariidae</taxon>
        <taxon>Funariales</taxon>
        <taxon>Funariaceae</taxon>
        <taxon>Physcomitrium</taxon>
    </lineage>
</organism>
<comment type="similarity">
    <text evidence="1">Belongs to the glycosyl hydrolase 10 (cellulase F) family.</text>
</comment>
<dbReference type="AlphaFoldDB" id="A0A2K1J0A4"/>
<keyword evidence="2" id="KW-0858">Xylan degradation</keyword>
<evidence type="ECO:0000256" key="6">
    <source>
        <dbReference type="ARBA" id="ARBA00023326"/>
    </source>
</evidence>
<keyword evidence="3" id="KW-0677">Repeat</keyword>
<evidence type="ECO:0000313" key="8">
    <source>
        <dbReference type="EMBL" id="PNR34951.1"/>
    </source>
</evidence>
<keyword evidence="5" id="KW-0119">Carbohydrate metabolism</keyword>
<dbReference type="InterPro" id="IPR017853">
    <property type="entry name" value="GH"/>
</dbReference>
<dbReference type="FunCoup" id="A0A2K1J0A4">
    <property type="interactions" value="144"/>
</dbReference>
<sequence length="1118" mass="124398">MGFLLQLSTFKDSVFRLLDTLSPASQSLLEKQGSTKGRYTRHISDMAGSMNLIVNPTFIWGSDHGWQPICCSMSISDRLPQCGGPPSGHRFYCIAHNRTQVWQGIAQDISSRLKVGMEYKVEACVSISGPVELADVRVTLKLEHAEGQVTYTTLASGPVSKREWTFLNGNMEVSKGPIKALVYLEGPPPGIDILASCFSIALSKPELQCSNKEPNEVNIHGNVLVNPTFDTGVQGWSGICCKVAHSGMHGWKGIYGPRGKPFALAINRTEAWQGMEQDITTLVQSNETYLVTAVIRTAGKPHQGANVLATVRLDYGGSNPRYVSVGRVKASSTEWATLEGRLHLDTHPRKVVFYLEGPPSGVDLLVSTVIIKHANPPECEGSPLKRKRTEANSTRTGISDSIVRNATFSQGLRNWKLRGSRGFVCNCLESPEVLPLEGKSFAVATQRIATWSGIEQTITDRIDLETIYEVAAAVRISGSCLKATVKATLYLREADNSERYITMGTVEANTTEWKLLEGRMILLKAPSYVSVYLEGPPPETDILVDSFYIRPASKPEPPNPPIIKDPKYGVNIIENHDLQHGSKLWFGQGSARLSVASGAPTVVPPAAALSLPCSTSLSGNYLIAANRTQGWEGPAQNITDKLQLFVVYQVSAWVRVGKCRGKTGQKVNVALSVDGSWMTGGEVEVDEYSWKEIMGSFRLEKKPNFAMVYAQGPEPGIELMLAGLQIFAVDRSARIPILKAQADKIRKRDVTIKLKPRNNRHIPPGVCVRIEQTSRSFPLGSCINRWSLNNNSYKQFFLQNFNWAVFENELKWNWIEPQRGTINYEDADEMVNFCSEHRIPMRGHCIFWEDESCCQDWLKTLSPLELKDALQNRAADLLRRYKGKFQHYDVNNEMLHGCFFRDRLNPDILPYVYKLAHQLEPEAVLFVNDYHVEDGVDANSAPEKYVKHIEWLRKEGAPIGAIGLQGHLDTPIGSIICNSLDKMSSVGLPLWMTEIDIAAANEHIRADDLEVVMRETFAHPSVEGIMLWGFWEGAMSRENGHLVDSDKRVNAAGERLINLREEWTTRLHGQMEESGQFSFRGYHGGYKAFVEYGELGEIAVDFEVPKGDSPLVIELSLS</sequence>
<evidence type="ECO:0000259" key="7">
    <source>
        <dbReference type="PROSITE" id="PS51760"/>
    </source>
</evidence>
<dbReference type="PRINTS" id="PR00134">
    <property type="entry name" value="GLHYDRLASE10"/>
</dbReference>
<dbReference type="SUPFAM" id="SSF51445">
    <property type="entry name" value="(Trans)glycosidases"/>
    <property type="match status" value="1"/>
</dbReference>
<dbReference type="Gene3D" id="3.20.20.80">
    <property type="entry name" value="Glycosidases"/>
    <property type="match status" value="1"/>
</dbReference>
<dbReference type="OrthoDB" id="3055998at2759"/>
<keyword evidence="4" id="KW-0378">Hydrolase</keyword>
<dbReference type="PANTHER" id="PTHR31490">
    <property type="entry name" value="GLYCOSYL HYDROLASE"/>
    <property type="match status" value="1"/>
</dbReference>
<dbReference type="InterPro" id="IPR003305">
    <property type="entry name" value="CenC_carb-bd"/>
</dbReference>
<dbReference type="Gramene" id="Pp3c18_7680V3.1">
    <property type="protein sequence ID" value="Pp3c18_7680V3.1"/>
    <property type="gene ID" value="Pp3c18_7680"/>
</dbReference>
<dbReference type="EnsemblPlants" id="Pp3c18_7680V3.2">
    <property type="protein sequence ID" value="Pp3c18_7680V3.2"/>
    <property type="gene ID" value="Pp3c18_7680"/>
</dbReference>
<dbReference type="FunFam" id="3.20.20.80:FF:000104">
    <property type="entry name" value="Endo-1,4-beta-xylanase A"/>
    <property type="match status" value="1"/>
</dbReference>
<dbReference type="Proteomes" id="UP000006727">
    <property type="component" value="Chromosome 18"/>
</dbReference>
<dbReference type="Pfam" id="PF00331">
    <property type="entry name" value="Glyco_hydro_10"/>
    <property type="match status" value="1"/>
</dbReference>
<dbReference type="PANTHER" id="PTHR31490:SF1">
    <property type="entry name" value="ENDO-1,4-BETA-XYLANASE 1"/>
    <property type="match status" value="1"/>
</dbReference>
<gene>
    <name evidence="9" type="primary">LOC112294935</name>
    <name evidence="8" type="ORF">PHYPA_022850</name>
</gene>
<feature type="domain" description="GH10" evidence="7">
    <location>
        <begin position="772"/>
        <end position="1059"/>
    </location>
</feature>
<dbReference type="GO" id="GO:0045493">
    <property type="term" value="P:xylan catabolic process"/>
    <property type="evidence" value="ECO:0000318"/>
    <property type="project" value="GO_Central"/>
</dbReference>
<evidence type="ECO:0000313" key="9">
    <source>
        <dbReference type="EnsemblPlants" id="Pp3c18_7680V3.1"/>
    </source>
</evidence>
<proteinExistence type="inferred from homology"/>
<dbReference type="PaxDb" id="3218-PP1S299_60V6.1"/>
<reference evidence="9" key="3">
    <citation type="submission" date="2020-12" db="UniProtKB">
        <authorList>
            <consortium name="EnsemblPlants"/>
        </authorList>
    </citation>
    <scope>IDENTIFICATION</scope>
</reference>
<evidence type="ECO:0000256" key="3">
    <source>
        <dbReference type="ARBA" id="ARBA00022737"/>
    </source>
</evidence>
<dbReference type="RefSeq" id="XP_024401707.1">
    <property type="nucleotide sequence ID" value="XM_024545939.2"/>
</dbReference>
<dbReference type="InterPro" id="IPR001000">
    <property type="entry name" value="GH10_dom"/>
</dbReference>
<dbReference type="GeneID" id="112294935"/>
<evidence type="ECO:0000313" key="10">
    <source>
        <dbReference type="Proteomes" id="UP000006727"/>
    </source>
</evidence>